<evidence type="ECO:0000256" key="3">
    <source>
        <dbReference type="ARBA" id="ARBA00023015"/>
    </source>
</evidence>
<dbReference type="InterPro" id="IPR002197">
    <property type="entry name" value="HTH_Fis"/>
</dbReference>
<dbReference type="InterPro" id="IPR003593">
    <property type="entry name" value="AAA+_ATPase"/>
</dbReference>
<dbReference type="SUPFAM" id="SSF46689">
    <property type="entry name" value="Homeodomain-like"/>
    <property type="match status" value="1"/>
</dbReference>
<dbReference type="Gene3D" id="3.40.50.300">
    <property type="entry name" value="P-loop containing nucleotide triphosphate hydrolases"/>
    <property type="match status" value="1"/>
</dbReference>
<dbReference type="CDD" id="cd00009">
    <property type="entry name" value="AAA"/>
    <property type="match status" value="1"/>
</dbReference>
<dbReference type="InterPro" id="IPR025662">
    <property type="entry name" value="Sigma_54_int_dom_ATP-bd_1"/>
</dbReference>
<dbReference type="FunFam" id="3.40.50.300:FF:000006">
    <property type="entry name" value="DNA-binding transcriptional regulator NtrC"/>
    <property type="match status" value="1"/>
</dbReference>
<sequence length="309" mass="34808">MEDKIIGTSPGIREVLSLVEKVSPSDVTVLITGESGTGKEMVANTIYRLSPRNQKPFIKLNCAAIPSELLESQMFGHERGAFTGAVARQEGCFERANHGVLFLDEVGDMSLVTQTKLLRVLQEKEFERIGGKETIKVDVRLIAATNKNLQEEIRQNRFREDLYYRLNVVEIRIPPLRERLEDLGLLVESFLAMFVKKYNKEEMTVSEAAMKVLQGYSWPGNVRELRNVIERAVVLSRGVTIEPADFPDKVRVPPTGATPPMGDGQILTLEEMVRLYIRKVVEYTGGNKLQAARLLDIDPKTLRTKLHAD</sequence>
<comment type="caution">
    <text evidence="6">The sequence shown here is derived from an EMBL/GenBank/DDBJ whole genome shotgun (WGS) entry which is preliminary data.</text>
</comment>
<dbReference type="AlphaFoldDB" id="A0A367ZL86"/>
<dbReference type="InterPro" id="IPR025944">
    <property type="entry name" value="Sigma_54_int_dom_CS"/>
</dbReference>
<evidence type="ECO:0000259" key="5">
    <source>
        <dbReference type="PROSITE" id="PS50045"/>
    </source>
</evidence>
<reference evidence="6 7" key="1">
    <citation type="submission" date="2018-05" db="EMBL/GenBank/DDBJ databases">
        <title>A metagenomic window into the 2 km-deep terrestrial subsurface aquifer revealed taxonomically and functionally diverse microbial community comprising novel uncultured bacterial lineages.</title>
        <authorList>
            <person name="Kadnikov V.V."/>
            <person name="Mardanov A.V."/>
            <person name="Beletsky A.V."/>
            <person name="Banks D."/>
            <person name="Pimenov N.V."/>
            <person name="Frank Y.A."/>
            <person name="Karnachuk O.V."/>
            <person name="Ravin N.V."/>
        </authorList>
    </citation>
    <scope>NUCLEOTIDE SEQUENCE [LARGE SCALE GENOMIC DNA]</scope>
    <source>
        <strain evidence="6">BY5</strain>
    </source>
</reference>
<dbReference type="Pfam" id="PF00158">
    <property type="entry name" value="Sigma54_activat"/>
    <property type="match status" value="1"/>
</dbReference>
<evidence type="ECO:0000313" key="6">
    <source>
        <dbReference type="EMBL" id="RCK78864.1"/>
    </source>
</evidence>
<dbReference type="InterPro" id="IPR002078">
    <property type="entry name" value="Sigma_54_int"/>
</dbReference>
<protein>
    <submittedName>
        <fullName evidence="6">Response regulator of zinc sigma-54-dependent two-component system</fullName>
    </submittedName>
</protein>
<dbReference type="Gene3D" id="1.10.8.60">
    <property type="match status" value="1"/>
</dbReference>
<dbReference type="Proteomes" id="UP000252355">
    <property type="component" value="Unassembled WGS sequence"/>
</dbReference>
<dbReference type="PROSITE" id="PS50045">
    <property type="entry name" value="SIGMA54_INTERACT_4"/>
    <property type="match status" value="1"/>
</dbReference>
<dbReference type="Pfam" id="PF02954">
    <property type="entry name" value="HTH_8"/>
    <property type="match status" value="1"/>
</dbReference>
<dbReference type="Gene3D" id="1.10.10.60">
    <property type="entry name" value="Homeodomain-like"/>
    <property type="match status" value="1"/>
</dbReference>
<dbReference type="PROSITE" id="PS00675">
    <property type="entry name" value="SIGMA54_INTERACT_1"/>
    <property type="match status" value="1"/>
</dbReference>
<dbReference type="InterPro" id="IPR027417">
    <property type="entry name" value="P-loop_NTPase"/>
</dbReference>
<dbReference type="PROSITE" id="PS00688">
    <property type="entry name" value="SIGMA54_INTERACT_3"/>
    <property type="match status" value="1"/>
</dbReference>
<evidence type="ECO:0000256" key="4">
    <source>
        <dbReference type="ARBA" id="ARBA00023163"/>
    </source>
</evidence>
<organism evidence="6 7">
    <name type="scientific">Candidatus Ozemobacter sibiricus</name>
    <dbReference type="NCBI Taxonomy" id="2268124"/>
    <lineage>
        <taxon>Bacteria</taxon>
        <taxon>Candidatus Ozemobacteria</taxon>
        <taxon>Candidatus Ozemobacterales</taxon>
        <taxon>Candidatus Ozemobacteraceae</taxon>
        <taxon>Candidatus Ozemobacter</taxon>
    </lineage>
</organism>
<name>A0A367ZL86_9BACT</name>
<dbReference type="SMART" id="SM00382">
    <property type="entry name" value="AAA"/>
    <property type="match status" value="1"/>
</dbReference>
<keyword evidence="1" id="KW-0547">Nucleotide-binding</keyword>
<dbReference type="PANTHER" id="PTHR32071">
    <property type="entry name" value="TRANSCRIPTIONAL REGULATORY PROTEIN"/>
    <property type="match status" value="1"/>
</dbReference>
<evidence type="ECO:0000256" key="1">
    <source>
        <dbReference type="ARBA" id="ARBA00022741"/>
    </source>
</evidence>
<dbReference type="GO" id="GO:0006355">
    <property type="term" value="P:regulation of DNA-templated transcription"/>
    <property type="evidence" value="ECO:0007669"/>
    <property type="project" value="InterPro"/>
</dbReference>
<proteinExistence type="predicted"/>
<keyword evidence="4" id="KW-0804">Transcription</keyword>
<feature type="domain" description="Sigma-54 factor interaction" evidence="5">
    <location>
        <begin position="5"/>
        <end position="234"/>
    </location>
</feature>
<dbReference type="InterPro" id="IPR009057">
    <property type="entry name" value="Homeodomain-like_sf"/>
</dbReference>
<gene>
    <name evidence="6" type="ORF">OZSIB_1014</name>
</gene>
<keyword evidence="2" id="KW-0067">ATP-binding</keyword>
<keyword evidence="3" id="KW-0805">Transcription regulation</keyword>
<dbReference type="InterPro" id="IPR058031">
    <property type="entry name" value="AAA_lid_NorR"/>
</dbReference>
<dbReference type="SUPFAM" id="SSF52540">
    <property type="entry name" value="P-loop containing nucleoside triphosphate hydrolases"/>
    <property type="match status" value="1"/>
</dbReference>
<dbReference type="EMBL" id="QOQW01000018">
    <property type="protein sequence ID" value="RCK78864.1"/>
    <property type="molecule type" value="Genomic_DNA"/>
</dbReference>
<accession>A0A367ZL86</accession>
<evidence type="ECO:0000256" key="2">
    <source>
        <dbReference type="ARBA" id="ARBA00022840"/>
    </source>
</evidence>
<dbReference type="Pfam" id="PF25601">
    <property type="entry name" value="AAA_lid_14"/>
    <property type="match status" value="1"/>
</dbReference>
<dbReference type="GO" id="GO:0043565">
    <property type="term" value="F:sequence-specific DNA binding"/>
    <property type="evidence" value="ECO:0007669"/>
    <property type="project" value="InterPro"/>
</dbReference>
<evidence type="ECO:0000313" key="7">
    <source>
        <dbReference type="Proteomes" id="UP000252355"/>
    </source>
</evidence>
<dbReference type="GO" id="GO:0005524">
    <property type="term" value="F:ATP binding"/>
    <property type="evidence" value="ECO:0007669"/>
    <property type="project" value="UniProtKB-KW"/>
</dbReference>